<accession>A0A398DK19</accession>
<dbReference type="Proteomes" id="UP000265724">
    <property type="component" value="Unassembled WGS sequence"/>
</dbReference>
<dbReference type="Proteomes" id="UP000266042">
    <property type="component" value="Unassembled WGS sequence"/>
</dbReference>
<gene>
    <name evidence="1" type="ORF">SMC2_02870</name>
    <name evidence="2" type="ORF">SMC3_01380</name>
</gene>
<name>A0A398DK19_9BACT</name>
<dbReference type="RefSeq" id="WP_119088197.1">
    <property type="nucleotide sequence ID" value="NZ_QXIV01000057.1"/>
</dbReference>
<evidence type="ECO:0000313" key="1">
    <source>
        <dbReference type="EMBL" id="RIE14303.1"/>
    </source>
</evidence>
<evidence type="ECO:0000313" key="2">
    <source>
        <dbReference type="EMBL" id="RIE14753.1"/>
    </source>
</evidence>
<dbReference type="AlphaFoldDB" id="A0A398DK19"/>
<keyword evidence="3" id="KW-1185">Reference proteome</keyword>
<comment type="caution">
    <text evidence="2">The sequence shown here is derived from an EMBL/GenBank/DDBJ whole genome shotgun (WGS) entry which is preliminary data.</text>
</comment>
<sequence length="87" mass="9931">MINKDDLNNPFVAYLTRLEITPADFAIMARVDYVDVYSARKARSRILPKSFVRAIDERSGDGVGAEIANAYLDYRESLRETLMSQKK</sequence>
<dbReference type="EMBL" id="QXIX01000030">
    <property type="protein sequence ID" value="RIE14303.1"/>
    <property type="molecule type" value="Genomic_DNA"/>
</dbReference>
<organism evidence="2 4">
    <name type="scientific">Candidatus Cryosericum hinesii</name>
    <dbReference type="NCBI Taxonomy" id="2290915"/>
    <lineage>
        <taxon>Bacteria</taxon>
        <taxon>Pseudomonadati</taxon>
        <taxon>Caldisericota/Cryosericota group</taxon>
        <taxon>Candidatus Cryosericota</taxon>
        <taxon>Candidatus Cryosericia</taxon>
        <taxon>Candidatus Cryosericales</taxon>
        <taxon>Candidatus Cryosericaceae</taxon>
        <taxon>Candidatus Cryosericum</taxon>
    </lineage>
</organism>
<protein>
    <submittedName>
        <fullName evidence="2">Uncharacterized protein</fullName>
    </submittedName>
</protein>
<reference evidence="3 4" key="1">
    <citation type="submission" date="2018-09" db="EMBL/GenBank/DDBJ databases">
        <title>Discovery and Ecogenomic Context for Candidatus Cryosericales, a Global Caldiserica Order Active in Thawing Permafrost.</title>
        <authorList>
            <person name="Martinez M.A."/>
            <person name="Woodcroft B.J."/>
            <person name="Ignacio Espinoza J.C."/>
            <person name="Zayed A."/>
            <person name="Singleton C.M."/>
            <person name="Boyd J."/>
            <person name="Li Y.-F."/>
            <person name="Purvine S."/>
            <person name="Maughan H."/>
            <person name="Hodgkins S.B."/>
            <person name="Anderson D."/>
            <person name="Sederholm M."/>
            <person name="Temperton B."/>
            <person name="Saleska S.R."/>
            <person name="Tyson G.W."/>
            <person name="Rich V.I."/>
        </authorList>
    </citation>
    <scope>NUCLEOTIDE SEQUENCE [LARGE SCALE GENOMIC DNA]</scope>
    <source>
        <strain evidence="1 3">SMC2</strain>
        <strain evidence="2 4">SMC3</strain>
    </source>
</reference>
<evidence type="ECO:0000313" key="4">
    <source>
        <dbReference type="Proteomes" id="UP000266042"/>
    </source>
</evidence>
<proteinExistence type="predicted"/>
<evidence type="ECO:0000313" key="3">
    <source>
        <dbReference type="Proteomes" id="UP000265724"/>
    </source>
</evidence>
<dbReference type="EMBL" id="QXIW01000007">
    <property type="protein sequence ID" value="RIE14753.1"/>
    <property type="molecule type" value="Genomic_DNA"/>
</dbReference>